<dbReference type="GO" id="GO:0006303">
    <property type="term" value="P:double-strand break repair via nonhomologous end joining"/>
    <property type="evidence" value="ECO:0007669"/>
    <property type="project" value="TreeGrafter"/>
</dbReference>
<dbReference type="InterPro" id="IPR036599">
    <property type="entry name" value="DNA_ligase_N_sf"/>
</dbReference>
<dbReference type="GO" id="GO:0003677">
    <property type="term" value="F:DNA binding"/>
    <property type="evidence" value="ECO:0007669"/>
    <property type="project" value="InterPro"/>
</dbReference>
<sequence>MSVTPDSRGFKFSYICDLFDELEHNRVLKSTTTGRVKDLDGVVISRWFNRHRPKIFAPSTDKLALLSCILPTRRPDRVLGLGPTALSRIIGRCLLLGSSRISELNLYKYQGNGDLGQCLENVLRQTDEGRDGSGLTVEDINGALDKIGAKNRFSSPELRNRVVTAADIESILGCIVRRVQSREGKWLIRVILKDQITALVPENIVFKNFHFLFPHILSVRGSLQQAVRSLDTDPICTLPSNPEAKSQRALVRLSTPHLVPLIGCKVGRPPFLKARSIEHCSNLIGRRWATVQRKYDGEYFQAHIDCTKCHQGEITIFSKSGKDSTSDRVKIHELIRKSLRLDRADHTIRKCILEGELLVWSEREQDILPFYHIRKHITRRGVRLGADGDSQPEPWEHLYVVFFDILQLNEHNCLAMPLKERRTHLLKTIQCVPGSSALAEYRDIDFSQEDAADGLRAYFAHAISNRWEGLVLKHLDGLYNLSGRKPVFRVVSCLDHHNLPANVSQALNTQGQFIACAADSKDPPFVVKYDHHSQKERISYSNGRFERPHNVNYWALRFPRVTKIHQDRNWQDALTFEQLQDLAQEAMFTSTDVYDDMDAWNKKLGAPENETEADSETVRSQDSSQETISLLLPQTRTEVQFGAVVQQTGPPSLPSSQPQHIAITAAAEIRLDVHGKLEGIIMPEQDIASSASHSAAAISSHDSQEYPLPPFFSAHPIFLGTSVSNPNPCLQRCLQKTSECTSSLPKFLDAAISLEHRAVHSKPVSDECRGIILVDTDKALAGRAAADISNMGNAIAARRKSGMLRGAGYFIVLDWRIIDLFPKLAAATNKSLGSDEGRAAEDEWLMSAKRFYAGRLKWREEGPRRLGGVRSGLKRRKLSHIDTGSSQTLVPSSIPASPPEPLMHTSESDVLYDTRDLEMWSHCISS</sequence>
<dbReference type="VEuPathDB" id="FungiDB:AAP_05268"/>
<dbReference type="Gene3D" id="3.30.470.30">
    <property type="entry name" value="DNA ligase/mRNA capping enzyme"/>
    <property type="match status" value="1"/>
</dbReference>
<dbReference type="PANTHER" id="PTHR45997:SF2">
    <property type="entry name" value="ATP DEPENDENT DNA LIGASE DOMAIN PROTEIN (AFU_ORTHOLOGUE AFUA_5G02430)"/>
    <property type="match status" value="1"/>
</dbReference>
<dbReference type="InterPro" id="IPR012308">
    <property type="entry name" value="DNA_ligase_ATP-dep_N"/>
</dbReference>
<feature type="region of interest" description="Disordered" evidence="6">
    <location>
        <begin position="882"/>
        <end position="903"/>
    </location>
</feature>
<evidence type="ECO:0000313" key="8">
    <source>
        <dbReference type="EMBL" id="KZZ88002.1"/>
    </source>
</evidence>
<organism evidence="8 9">
    <name type="scientific">Ascosphaera apis ARSEF 7405</name>
    <dbReference type="NCBI Taxonomy" id="392613"/>
    <lineage>
        <taxon>Eukaryota</taxon>
        <taxon>Fungi</taxon>
        <taxon>Dikarya</taxon>
        <taxon>Ascomycota</taxon>
        <taxon>Pezizomycotina</taxon>
        <taxon>Eurotiomycetes</taxon>
        <taxon>Eurotiomycetidae</taxon>
        <taxon>Onygenales</taxon>
        <taxon>Ascosphaeraceae</taxon>
        <taxon>Ascosphaera</taxon>
    </lineage>
</organism>
<dbReference type="InterPro" id="IPR012310">
    <property type="entry name" value="DNA_ligase_ATP-dep_cent"/>
</dbReference>
<dbReference type="Pfam" id="PF01068">
    <property type="entry name" value="DNA_ligase_A_M"/>
    <property type="match status" value="1"/>
</dbReference>
<evidence type="ECO:0000256" key="3">
    <source>
        <dbReference type="ARBA" id="ARBA00022741"/>
    </source>
</evidence>
<gene>
    <name evidence="8" type="ORF">AAP_05268</name>
</gene>
<dbReference type="Gene3D" id="1.10.3260.10">
    <property type="entry name" value="DNA ligase, ATP-dependent, N-terminal domain"/>
    <property type="match status" value="1"/>
</dbReference>
<dbReference type="EMBL" id="AZGZ01000029">
    <property type="protein sequence ID" value="KZZ88002.1"/>
    <property type="molecule type" value="Genomic_DNA"/>
</dbReference>
<dbReference type="GO" id="GO:0032807">
    <property type="term" value="C:DNA ligase IV complex"/>
    <property type="evidence" value="ECO:0007669"/>
    <property type="project" value="TreeGrafter"/>
</dbReference>
<evidence type="ECO:0000313" key="9">
    <source>
        <dbReference type="Proteomes" id="UP000242877"/>
    </source>
</evidence>
<feature type="compositionally biased region" description="Polar residues" evidence="6">
    <location>
        <begin position="882"/>
        <end position="895"/>
    </location>
</feature>
<keyword evidence="9" id="KW-1185">Reference proteome</keyword>
<dbReference type="PROSITE" id="PS50160">
    <property type="entry name" value="DNA_LIGASE_A3"/>
    <property type="match status" value="1"/>
</dbReference>
<dbReference type="Gene3D" id="2.40.50.140">
    <property type="entry name" value="Nucleic acid-binding proteins"/>
    <property type="match status" value="1"/>
</dbReference>
<dbReference type="Proteomes" id="UP000242877">
    <property type="component" value="Unassembled WGS sequence"/>
</dbReference>
<comment type="caution">
    <text evidence="8">The sequence shown here is derived from an EMBL/GenBank/DDBJ whole genome shotgun (WGS) entry which is preliminary data.</text>
</comment>
<dbReference type="PANTHER" id="PTHR45997">
    <property type="entry name" value="DNA LIGASE 4"/>
    <property type="match status" value="1"/>
</dbReference>
<name>A0A162IEN8_9EURO</name>
<dbReference type="AlphaFoldDB" id="A0A162IEN8"/>
<keyword evidence="5" id="KW-0539">Nucleus</keyword>
<accession>A0A162IEN8</accession>
<evidence type="ECO:0000256" key="4">
    <source>
        <dbReference type="ARBA" id="ARBA00022840"/>
    </source>
</evidence>
<dbReference type="GO" id="GO:0006297">
    <property type="term" value="P:nucleotide-excision repair, DNA gap filling"/>
    <property type="evidence" value="ECO:0007669"/>
    <property type="project" value="TreeGrafter"/>
</dbReference>
<evidence type="ECO:0000256" key="6">
    <source>
        <dbReference type="SAM" id="MobiDB-lite"/>
    </source>
</evidence>
<keyword evidence="4" id="KW-0067">ATP-binding</keyword>
<comment type="similarity">
    <text evidence="1">Belongs to the ATP-dependent DNA ligase family.</text>
</comment>
<evidence type="ECO:0000256" key="1">
    <source>
        <dbReference type="ARBA" id="ARBA00007572"/>
    </source>
</evidence>
<evidence type="ECO:0000256" key="5">
    <source>
        <dbReference type="ARBA" id="ARBA00023242"/>
    </source>
</evidence>
<dbReference type="Pfam" id="PF04675">
    <property type="entry name" value="DNA_ligase_A_N"/>
    <property type="match status" value="1"/>
</dbReference>
<dbReference type="GO" id="GO:0003910">
    <property type="term" value="F:DNA ligase (ATP) activity"/>
    <property type="evidence" value="ECO:0007669"/>
    <property type="project" value="InterPro"/>
</dbReference>
<keyword evidence="3" id="KW-0547">Nucleotide-binding</keyword>
<evidence type="ECO:0000259" key="7">
    <source>
        <dbReference type="PROSITE" id="PS50160"/>
    </source>
</evidence>
<evidence type="ECO:0000256" key="2">
    <source>
        <dbReference type="ARBA" id="ARBA00022598"/>
    </source>
</evidence>
<dbReference type="GO" id="GO:0006310">
    <property type="term" value="P:DNA recombination"/>
    <property type="evidence" value="ECO:0007669"/>
    <property type="project" value="InterPro"/>
</dbReference>
<keyword evidence="2 8" id="KW-0436">Ligase</keyword>
<dbReference type="InterPro" id="IPR029710">
    <property type="entry name" value="LIG4"/>
</dbReference>
<proteinExistence type="inferred from homology"/>
<protein>
    <submittedName>
        <fullName evidence="8">ATP-dependent DNA ligase domain-containing protein</fullName>
    </submittedName>
</protein>
<dbReference type="SUPFAM" id="SSF56091">
    <property type="entry name" value="DNA ligase/mRNA capping enzyme, catalytic domain"/>
    <property type="match status" value="1"/>
</dbReference>
<feature type="domain" description="ATP-dependent DNA ligase family profile" evidence="7">
    <location>
        <begin position="400"/>
        <end position="544"/>
    </location>
</feature>
<dbReference type="InterPro" id="IPR012340">
    <property type="entry name" value="NA-bd_OB-fold"/>
</dbReference>
<feature type="region of interest" description="Disordered" evidence="6">
    <location>
        <begin position="606"/>
        <end position="626"/>
    </location>
</feature>
<dbReference type="GO" id="GO:0005524">
    <property type="term" value="F:ATP binding"/>
    <property type="evidence" value="ECO:0007669"/>
    <property type="project" value="UniProtKB-KW"/>
</dbReference>
<dbReference type="OrthoDB" id="2160351at2759"/>
<reference evidence="8 9" key="1">
    <citation type="journal article" date="2016" name="Genome Biol. Evol.">
        <title>Divergent and convergent evolution of fungal pathogenicity.</title>
        <authorList>
            <person name="Shang Y."/>
            <person name="Xiao G."/>
            <person name="Zheng P."/>
            <person name="Cen K."/>
            <person name="Zhan S."/>
            <person name="Wang C."/>
        </authorList>
    </citation>
    <scope>NUCLEOTIDE SEQUENCE [LARGE SCALE GENOMIC DNA]</scope>
    <source>
        <strain evidence="8 9">ARSEF 7405</strain>
    </source>
</reference>